<dbReference type="EMBL" id="LR901705">
    <property type="protein sequence ID" value="CAD7249232.1"/>
    <property type="molecule type" value="Genomic_DNA"/>
</dbReference>
<evidence type="ECO:0000313" key="2">
    <source>
        <dbReference type="EMBL" id="CAD7249232.1"/>
    </source>
</evidence>
<dbReference type="OrthoDB" id="6350972at2759"/>
<reference evidence="2" key="1">
    <citation type="submission" date="2020-11" db="EMBL/GenBank/DDBJ databases">
        <authorList>
            <person name="Tran Van P."/>
        </authorList>
    </citation>
    <scope>NUCLEOTIDE SEQUENCE</scope>
</reference>
<dbReference type="Proteomes" id="UP000677054">
    <property type="component" value="Unassembled WGS sequence"/>
</dbReference>
<proteinExistence type="predicted"/>
<feature type="region of interest" description="Disordered" evidence="1">
    <location>
        <begin position="1"/>
        <end position="22"/>
    </location>
</feature>
<name>A0A7R8XEQ7_9CRUS</name>
<gene>
    <name evidence="2" type="ORF">DSTB1V02_LOCUS9031</name>
</gene>
<evidence type="ECO:0000256" key="1">
    <source>
        <dbReference type="SAM" id="MobiDB-lite"/>
    </source>
</evidence>
<feature type="compositionally biased region" description="Basic and acidic residues" evidence="1">
    <location>
        <begin position="70"/>
        <end position="80"/>
    </location>
</feature>
<keyword evidence="3" id="KW-1185">Reference proteome</keyword>
<accession>A0A7R8XEQ7</accession>
<organism evidence="2">
    <name type="scientific">Darwinula stevensoni</name>
    <dbReference type="NCBI Taxonomy" id="69355"/>
    <lineage>
        <taxon>Eukaryota</taxon>
        <taxon>Metazoa</taxon>
        <taxon>Ecdysozoa</taxon>
        <taxon>Arthropoda</taxon>
        <taxon>Crustacea</taxon>
        <taxon>Oligostraca</taxon>
        <taxon>Ostracoda</taxon>
        <taxon>Podocopa</taxon>
        <taxon>Podocopida</taxon>
        <taxon>Darwinulocopina</taxon>
        <taxon>Darwinuloidea</taxon>
        <taxon>Darwinulidae</taxon>
        <taxon>Darwinula</taxon>
    </lineage>
</organism>
<dbReference type="EMBL" id="CAJPEV010002188">
    <property type="protein sequence ID" value="CAG0896047.1"/>
    <property type="molecule type" value="Genomic_DNA"/>
</dbReference>
<sequence>MANIEEVGRFPGVSSGVPGQGLPYATRQLIAREIQLERMRRSDADEVPTPKITQKSAPQGAPEAPKPKKGKQEEGGRVDVDLSEGSLAEEKEAE</sequence>
<protein>
    <submittedName>
        <fullName evidence="2">Uncharacterized protein</fullName>
    </submittedName>
</protein>
<dbReference type="AlphaFoldDB" id="A0A7R8XEQ7"/>
<feature type="region of interest" description="Disordered" evidence="1">
    <location>
        <begin position="36"/>
        <end position="94"/>
    </location>
</feature>
<evidence type="ECO:0000313" key="3">
    <source>
        <dbReference type="Proteomes" id="UP000677054"/>
    </source>
</evidence>